<organism evidence="1 2">
    <name type="scientific">Zhenhengia yiwuensis</name>
    <dbReference type="NCBI Taxonomy" id="2763666"/>
    <lineage>
        <taxon>Bacteria</taxon>
        <taxon>Bacillati</taxon>
        <taxon>Bacillota</taxon>
        <taxon>Clostridia</taxon>
        <taxon>Lachnospirales</taxon>
        <taxon>Lachnospiraceae</taxon>
        <taxon>Zhenhengia</taxon>
    </lineage>
</organism>
<dbReference type="RefSeq" id="WP_249332706.1">
    <property type="nucleotide sequence ID" value="NZ_JACRSY010000013.1"/>
</dbReference>
<dbReference type="SUPFAM" id="SSF53067">
    <property type="entry name" value="Actin-like ATPase domain"/>
    <property type="match status" value="2"/>
</dbReference>
<dbReference type="AlphaFoldDB" id="A0A926EHK3"/>
<dbReference type="PANTHER" id="PTHR32432:SF3">
    <property type="entry name" value="ETHANOLAMINE UTILIZATION PROTEIN EUTJ"/>
    <property type="match status" value="1"/>
</dbReference>
<dbReference type="CDD" id="cd24047">
    <property type="entry name" value="ASKHA_NBD_EutJ"/>
    <property type="match status" value="1"/>
</dbReference>
<keyword evidence="2" id="KW-1185">Reference proteome</keyword>
<dbReference type="InterPro" id="IPR013366">
    <property type="entry name" value="EutJ"/>
</dbReference>
<comment type="caution">
    <text evidence="1">The sequence shown here is derived from an EMBL/GenBank/DDBJ whole genome shotgun (WGS) entry which is preliminary data.</text>
</comment>
<gene>
    <name evidence="1" type="primary">eutJ</name>
    <name evidence="1" type="ORF">H8718_09440</name>
</gene>
<dbReference type="NCBIfam" id="NF011660">
    <property type="entry name" value="PRK15080.1"/>
    <property type="match status" value="1"/>
</dbReference>
<dbReference type="Pfam" id="PF11104">
    <property type="entry name" value="PilM_2"/>
    <property type="match status" value="1"/>
</dbReference>
<reference evidence="1" key="1">
    <citation type="submission" date="2020-08" db="EMBL/GenBank/DDBJ databases">
        <title>Genome public.</title>
        <authorList>
            <person name="Liu C."/>
            <person name="Sun Q."/>
        </authorList>
    </citation>
    <scope>NUCLEOTIDE SEQUENCE</scope>
    <source>
        <strain evidence="1">NSJ-12</strain>
    </source>
</reference>
<name>A0A926EHK3_9FIRM</name>
<dbReference type="Proteomes" id="UP000655830">
    <property type="component" value="Unassembled WGS sequence"/>
</dbReference>
<dbReference type="InterPro" id="IPR043129">
    <property type="entry name" value="ATPase_NBD"/>
</dbReference>
<dbReference type="Gene3D" id="3.30.420.40">
    <property type="match status" value="2"/>
</dbReference>
<dbReference type="InterPro" id="IPR005883">
    <property type="entry name" value="PilM"/>
</dbReference>
<dbReference type="NCBIfam" id="TIGR02529">
    <property type="entry name" value="EutJ"/>
    <property type="match status" value="1"/>
</dbReference>
<dbReference type="EMBL" id="JACRSY010000013">
    <property type="protein sequence ID" value="MBC8579751.1"/>
    <property type="molecule type" value="Genomic_DNA"/>
</dbReference>
<accession>A0A926EHK3</accession>
<sequence>MYDEQAVKSQIEQVEKSLKQTHYTPGEKLKVGIDLGTAYIGIVVLNEQDAPVASELQEAHVLKDGIIVDYVGALQIVKQLKEKLEKRLGVTLLKASIAMPPGTESSIKTHSHVIEGAEMEVSHILDEPTAANNVLHISEGVVVDIGGGTTGLSIFKEGKVVYVADEPTGGTHLTLVLAGSHHLSVEEAESFKKNPIHQSEVLGSVKAVIEKMATIVKNHIKGYTVDTIYLCGGTCCLHGMEKVFEKTVGIKTIKPSNPLLITPTGIAMSCEPFLPSKAHY</sequence>
<dbReference type="InterPro" id="IPR050696">
    <property type="entry name" value="FtsA/MreB"/>
</dbReference>
<evidence type="ECO:0000313" key="1">
    <source>
        <dbReference type="EMBL" id="MBC8579751.1"/>
    </source>
</evidence>
<protein>
    <submittedName>
        <fullName evidence="1">Ethanolamine utilization protein EutJ</fullName>
    </submittedName>
</protein>
<dbReference type="PANTHER" id="PTHR32432">
    <property type="entry name" value="CELL DIVISION PROTEIN FTSA-RELATED"/>
    <property type="match status" value="1"/>
</dbReference>
<evidence type="ECO:0000313" key="2">
    <source>
        <dbReference type="Proteomes" id="UP000655830"/>
    </source>
</evidence>
<proteinExistence type="predicted"/>